<dbReference type="AlphaFoldDB" id="A0A9D1AIM1"/>
<comment type="similarity">
    <text evidence="3 9">Belongs to the TPP enzyme family.</text>
</comment>
<reference evidence="13" key="2">
    <citation type="journal article" date="2021" name="PeerJ">
        <title>Extensive microbial diversity within the chicken gut microbiome revealed by metagenomics and culture.</title>
        <authorList>
            <person name="Gilroy R."/>
            <person name="Ravi A."/>
            <person name="Getino M."/>
            <person name="Pursley I."/>
            <person name="Horton D.L."/>
            <person name="Alikhan N.F."/>
            <person name="Baker D."/>
            <person name="Gharbi K."/>
            <person name="Hall N."/>
            <person name="Watson M."/>
            <person name="Adriaenssens E.M."/>
            <person name="Foster-Nyarko E."/>
            <person name="Jarju S."/>
            <person name="Secka A."/>
            <person name="Antonio M."/>
            <person name="Oren A."/>
            <person name="Chaudhuri R.R."/>
            <person name="La Ragione R."/>
            <person name="Hildebrand F."/>
            <person name="Pallen M.J."/>
        </authorList>
    </citation>
    <scope>NUCLEOTIDE SEQUENCE</scope>
    <source>
        <strain evidence="13">CHK184-25365</strain>
    </source>
</reference>
<keyword evidence="6 9" id="KW-0786">Thiamine pyrophosphate</keyword>
<evidence type="ECO:0000256" key="2">
    <source>
        <dbReference type="ARBA" id="ARBA00005025"/>
    </source>
</evidence>
<comment type="caution">
    <text evidence="13">The sequence shown here is derived from an EMBL/GenBank/DDBJ whole genome shotgun (WGS) entry which is preliminary data.</text>
</comment>
<dbReference type="GO" id="GO:0003984">
    <property type="term" value="F:acetolactate synthase activity"/>
    <property type="evidence" value="ECO:0007669"/>
    <property type="project" value="UniProtKB-EC"/>
</dbReference>
<evidence type="ECO:0000256" key="1">
    <source>
        <dbReference type="ARBA" id="ARBA00004974"/>
    </source>
</evidence>
<dbReference type="NCBIfam" id="TIGR00118">
    <property type="entry name" value="acolac_lg"/>
    <property type="match status" value="1"/>
</dbReference>
<keyword evidence="5 9" id="KW-0028">Amino-acid biosynthesis</keyword>
<reference evidence="13" key="1">
    <citation type="submission" date="2020-10" db="EMBL/GenBank/DDBJ databases">
        <authorList>
            <person name="Gilroy R."/>
        </authorList>
    </citation>
    <scope>NUCLEOTIDE SEQUENCE</scope>
    <source>
        <strain evidence="13">CHK184-25365</strain>
    </source>
</reference>
<comment type="catalytic activity">
    <reaction evidence="8 9">
        <text>2 pyruvate + H(+) = (2S)-2-acetolactate + CO2</text>
        <dbReference type="Rhea" id="RHEA:25249"/>
        <dbReference type="ChEBI" id="CHEBI:15361"/>
        <dbReference type="ChEBI" id="CHEBI:15378"/>
        <dbReference type="ChEBI" id="CHEBI:16526"/>
        <dbReference type="ChEBI" id="CHEBI:58476"/>
        <dbReference type="EC" id="2.2.1.6"/>
    </reaction>
</comment>
<dbReference type="GO" id="GO:0030976">
    <property type="term" value="F:thiamine pyrophosphate binding"/>
    <property type="evidence" value="ECO:0007669"/>
    <property type="project" value="UniProtKB-UniRule"/>
</dbReference>
<evidence type="ECO:0000256" key="4">
    <source>
        <dbReference type="ARBA" id="ARBA00013145"/>
    </source>
</evidence>
<dbReference type="Pfam" id="PF00205">
    <property type="entry name" value="TPP_enzyme_M"/>
    <property type="match status" value="1"/>
</dbReference>
<protein>
    <recommendedName>
        <fullName evidence="4 9">Acetolactate synthase</fullName>
        <ecNumber evidence="4 9">2.2.1.6</ecNumber>
    </recommendedName>
</protein>
<comment type="cofactor">
    <cofactor evidence="9">
        <name>thiamine diphosphate</name>
        <dbReference type="ChEBI" id="CHEBI:58937"/>
    </cofactor>
    <text evidence="9">Binds 1 thiamine pyrophosphate per subunit.</text>
</comment>
<comment type="pathway">
    <text evidence="1 9">Amino-acid biosynthesis; L-isoleucine biosynthesis; L-isoleucine from 2-oxobutanoate: step 1/4.</text>
</comment>
<dbReference type="EMBL" id="DVGY01000100">
    <property type="protein sequence ID" value="HIR41077.1"/>
    <property type="molecule type" value="Genomic_DNA"/>
</dbReference>
<dbReference type="SUPFAM" id="SSF52467">
    <property type="entry name" value="DHS-like NAD/FAD-binding domain"/>
    <property type="match status" value="1"/>
</dbReference>
<dbReference type="PANTHER" id="PTHR18968">
    <property type="entry name" value="THIAMINE PYROPHOSPHATE ENZYMES"/>
    <property type="match status" value="1"/>
</dbReference>
<evidence type="ECO:0000256" key="8">
    <source>
        <dbReference type="ARBA" id="ARBA00048670"/>
    </source>
</evidence>
<evidence type="ECO:0000256" key="5">
    <source>
        <dbReference type="ARBA" id="ARBA00022605"/>
    </source>
</evidence>
<name>A0A9D1AIM1_9FIRM</name>
<dbReference type="InterPro" id="IPR029035">
    <property type="entry name" value="DHS-like_NAD/FAD-binding_dom"/>
</dbReference>
<keyword evidence="9" id="KW-0479">Metal-binding</keyword>
<evidence type="ECO:0000313" key="13">
    <source>
        <dbReference type="EMBL" id="HIR41077.1"/>
    </source>
</evidence>
<dbReference type="InterPro" id="IPR029061">
    <property type="entry name" value="THDP-binding"/>
</dbReference>
<dbReference type="Pfam" id="PF02775">
    <property type="entry name" value="TPP_enzyme_C"/>
    <property type="match status" value="1"/>
</dbReference>
<dbReference type="EC" id="2.2.1.6" evidence="4 9"/>
<dbReference type="GO" id="GO:0050660">
    <property type="term" value="F:flavin adenine dinucleotide binding"/>
    <property type="evidence" value="ECO:0007669"/>
    <property type="project" value="InterPro"/>
</dbReference>
<feature type="domain" description="Thiamine pyrophosphate enzyme central" evidence="10">
    <location>
        <begin position="192"/>
        <end position="327"/>
    </location>
</feature>
<dbReference type="GO" id="GO:0009099">
    <property type="term" value="P:L-valine biosynthetic process"/>
    <property type="evidence" value="ECO:0007669"/>
    <property type="project" value="TreeGrafter"/>
</dbReference>
<dbReference type="GO" id="GO:0009097">
    <property type="term" value="P:isoleucine biosynthetic process"/>
    <property type="evidence" value="ECO:0007669"/>
    <property type="project" value="TreeGrafter"/>
</dbReference>
<evidence type="ECO:0000259" key="12">
    <source>
        <dbReference type="Pfam" id="PF02776"/>
    </source>
</evidence>
<evidence type="ECO:0000256" key="6">
    <source>
        <dbReference type="ARBA" id="ARBA00023052"/>
    </source>
</evidence>
<keyword evidence="7 9" id="KW-0100">Branched-chain amino acid biosynthesis</keyword>
<sequence>MKMTVAQAMVKCLEQEQIQTVFGYPGAAICPFYDALLNSPIEHLLIRQEQMGGHCANGLARVTGRPQVCIATSGPGALNLITGIATAYMDSIPLVCITGQVNSDQLGKDVFQEADITGAVEPFSKYSYIVKDGSQIARIFKEAFYLAGTGRPGPVVIDVPTDIQNQTIDFEYPETISMRSYKPTVVGNARQITRAAAALKKSKRPLIVAGGGIFAAGAVEELNQLAAKAGIPVVTTLMGKGAVQDDDPYYMGMIGTHGVGSANQALAHADTLLIAGARAGDRSIKDTGIIARDCTVIHLDIDPAEIGKNIAVDIPIVGDARQVLNALSEQVPYLCCEDWLARLVDLRSRNTTRSLGSEEAYVNPKEFFLRLSQQAPDNAVLTADVGQNQIWAANYYKVKKGRFLTSGGMGTMGYAIPAAAGVQTADPSRTVMAVCGDGGFQMSMMELGTIAYYKLPVKIIVMNNHFLGMVKELQDRGFGHRETAVELGDKPDIAGVAECYGIPSKKLPSMADCDGAIQWLLSTEGPCLLECLVHPDESTL</sequence>
<accession>A0A9D1AIM1</accession>
<evidence type="ECO:0000256" key="3">
    <source>
        <dbReference type="ARBA" id="ARBA00007812"/>
    </source>
</evidence>
<dbReference type="GO" id="GO:0005948">
    <property type="term" value="C:acetolactate synthase complex"/>
    <property type="evidence" value="ECO:0007669"/>
    <property type="project" value="TreeGrafter"/>
</dbReference>
<feature type="domain" description="Thiamine pyrophosphate enzyme TPP-binding" evidence="11">
    <location>
        <begin position="384"/>
        <end position="531"/>
    </location>
</feature>
<gene>
    <name evidence="13" type="primary">ilvB</name>
    <name evidence="13" type="ORF">IAB36_04530</name>
</gene>
<feature type="domain" description="Thiamine pyrophosphate enzyme N-terminal TPP-binding" evidence="12">
    <location>
        <begin position="3"/>
        <end position="116"/>
    </location>
</feature>
<dbReference type="Gene3D" id="3.40.50.1220">
    <property type="entry name" value="TPP-binding domain"/>
    <property type="match status" value="1"/>
</dbReference>
<keyword evidence="9 13" id="KW-0808">Transferase</keyword>
<dbReference type="Proteomes" id="UP000886749">
    <property type="component" value="Unassembled WGS sequence"/>
</dbReference>
<evidence type="ECO:0000256" key="7">
    <source>
        <dbReference type="ARBA" id="ARBA00023304"/>
    </source>
</evidence>
<comment type="cofactor">
    <cofactor evidence="9">
        <name>Mg(2+)</name>
        <dbReference type="ChEBI" id="CHEBI:18420"/>
    </cofactor>
    <text evidence="9">Binds 1 Mg(2+) ion per subunit.</text>
</comment>
<dbReference type="PANTHER" id="PTHR18968:SF13">
    <property type="entry name" value="ACETOLACTATE SYNTHASE CATALYTIC SUBUNIT, MITOCHONDRIAL"/>
    <property type="match status" value="1"/>
</dbReference>
<dbReference type="InterPro" id="IPR012001">
    <property type="entry name" value="Thiamin_PyroP_enz_TPP-bd_dom"/>
</dbReference>
<dbReference type="GO" id="GO:0000287">
    <property type="term" value="F:magnesium ion binding"/>
    <property type="evidence" value="ECO:0007669"/>
    <property type="project" value="UniProtKB-UniRule"/>
</dbReference>
<proteinExistence type="inferred from homology"/>
<dbReference type="FunFam" id="3.40.50.970:FF:000007">
    <property type="entry name" value="Acetolactate synthase"/>
    <property type="match status" value="1"/>
</dbReference>
<dbReference type="CDD" id="cd07035">
    <property type="entry name" value="TPP_PYR_POX_like"/>
    <property type="match status" value="1"/>
</dbReference>
<dbReference type="Pfam" id="PF02776">
    <property type="entry name" value="TPP_enzyme_N"/>
    <property type="match status" value="1"/>
</dbReference>
<comment type="pathway">
    <text evidence="2 9">Amino-acid biosynthesis; L-valine biosynthesis; L-valine from pyruvate: step 1/4.</text>
</comment>
<dbReference type="InterPro" id="IPR012846">
    <property type="entry name" value="Acetolactate_synth_lsu"/>
</dbReference>
<evidence type="ECO:0000256" key="9">
    <source>
        <dbReference type="RuleBase" id="RU003591"/>
    </source>
</evidence>
<evidence type="ECO:0000259" key="10">
    <source>
        <dbReference type="Pfam" id="PF00205"/>
    </source>
</evidence>
<keyword evidence="9" id="KW-0460">Magnesium</keyword>
<dbReference type="InterPro" id="IPR012000">
    <property type="entry name" value="Thiamin_PyroP_enz_cen_dom"/>
</dbReference>
<dbReference type="Gene3D" id="3.40.50.970">
    <property type="match status" value="2"/>
</dbReference>
<evidence type="ECO:0000259" key="11">
    <source>
        <dbReference type="Pfam" id="PF02775"/>
    </source>
</evidence>
<dbReference type="InterPro" id="IPR011766">
    <property type="entry name" value="TPP_enzyme_TPP-bd"/>
</dbReference>
<dbReference type="InterPro" id="IPR045229">
    <property type="entry name" value="TPP_enz"/>
</dbReference>
<organism evidence="13 14">
    <name type="scientific">Candidatus Egerieicola pullicola</name>
    <dbReference type="NCBI Taxonomy" id="2840775"/>
    <lineage>
        <taxon>Bacteria</taxon>
        <taxon>Bacillati</taxon>
        <taxon>Bacillota</taxon>
        <taxon>Clostridia</taxon>
        <taxon>Eubacteriales</taxon>
        <taxon>Oscillospiraceae</taxon>
        <taxon>Oscillospiraceae incertae sedis</taxon>
        <taxon>Candidatus Egerieicola</taxon>
    </lineage>
</organism>
<evidence type="ECO:0000313" key="14">
    <source>
        <dbReference type="Proteomes" id="UP000886749"/>
    </source>
</evidence>
<dbReference type="SUPFAM" id="SSF52518">
    <property type="entry name" value="Thiamin diphosphate-binding fold (THDP-binding)"/>
    <property type="match status" value="2"/>
</dbReference>